<feature type="transmembrane region" description="Helical" evidence="10">
    <location>
        <begin position="102"/>
        <end position="121"/>
    </location>
</feature>
<evidence type="ECO:0000256" key="10">
    <source>
        <dbReference type="SAM" id="Phobius"/>
    </source>
</evidence>
<dbReference type="Pfam" id="PF03169">
    <property type="entry name" value="OPT"/>
    <property type="match status" value="1"/>
</dbReference>
<feature type="compositionally biased region" description="Polar residues" evidence="9">
    <location>
        <begin position="9"/>
        <end position="21"/>
    </location>
</feature>
<feature type="transmembrane region" description="Helical" evidence="10">
    <location>
        <begin position="681"/>
        <end position="714"/>
    </location>
</feature>
<feature type="transmembrane region" description="Helical" evidence="10">
    <location>
        <begin position="726"/>
        <end position="750"/>
    </location>
</feature>
<evidence type="ECO:0000313" key="11">
    <source>
        <dbReference type="EMBL" id="POY74730.1"/>
    </source>
</evidence>
<dbReference type="EMBL" id="PJQD01000022">
    <property type="protein sequence ID" value="POY74730.1"/>
    <property type="molecule type" value="Genomic_DNA"/>
</dbReference>
<dbReference type="OrthoDB" id="9986677at2759"/>
<dbReference type="InterPro" id="IPR004648">
    <property type="entry name" value="Oligpept_transpt"/>
</dbReference>
<feature type="transmembrane region" description="Helical" evidence="10">
    <location>
        <begin position="471"/>
        <end position="492"/>
    </location>
</feature>
<dbReference type="GO" id="GO:0016020">
    <property type="term" value="C:membrane"/>
    <property type="evidence" value="ECO:0007669"/>
    <property type="project" value="UniProtKB-SubCell"/>
</dbReference>
<feature type="transmembrane region" description="Helical" evidence="10">
    <location>
        <begin position="265"/>
        <end position="296"/>
    </location>
</feature>
<feature type="compositionally biased region" description="Basic and acidic residues" evidence="9">
    <location>
        <begin position="25"/>
        <end position="40"/>
    </location>
</feature>
<feature type="transmembrane region" description="Helical" evidence="10">
    <location>
        <begin position="418"/>
        <end position="440"/>
    </location>
</feature>
<evidence type="ECO:0000256" key="3">
    <source>
        <dbReference type="ARBA" id="ARBA00022448"/>
    </source>
</evidence>
<evidence type="ECO:0000256" key="9">
    <source>
        <dbReference type="SAM" id="MobiDB-lite"/>
    </source>
</evidence>
<keyword evidence="4 10" id="KW-0812">Transmembrane</keyword>
<feature type="transmembrane region" description="Helical" evidence="10">
    <location>
        <begin position="651"/>
        <end position="669"/>
    </location>
</feature>
<keyword evidence="8 10" id="KW-0472">Membrane</keyword>
<feature type="transmembrane region" description="Helical" evidence="10">
    <location>
        <begin position="216"/>
        <end position="237"/>
    </location>
</feature>
<evidence type="ECO:0000313" key="12">
    <source>
        <dbReference type="Proteomes" id="UP000237144"/>
    </source>
</evidence>
<proteinExistence type="inferred from homology"/>
<dbReference type="Proteomes" id="UP000237144">
    <property type="component" value="Unassembled WGS sequence"/>
</dbReference>
<sequence>MVNVRNPFKRQTSVDATTMPTLEQRLSDEREPEDVKSPLDEKDEALGGVEQHHEIHNPWDHVAAEDLDENGKERAIEGAEDLTTRCISLEDDPEMPIYTFRMFFLGIGLTAFAAVLGQIFYFRPQTVYVSALFLQVISFIIGRAWGAVMPNARRGKIWAFLNPCVFTLKEHVAINIMCSTATASASAISVFAADELYYNIEPNYGVAIFTLMASQLFGYGLAGLTRAFCVFPTWIVYPNLLPQVQLFDALHREKDASAQKKRLKLFWIVFISIFCWEFVPEFIAPTLTGISIFCLAKRDSPWFTRIFGGANGNEGLGLFSICLDWNYVGSGGGALGALFSPITTQISQYSGILLCILIFCAGYAGNLWNAKSFPFLSQQLFFLNGSVYDQTLILNPDFSLNKTALEVYGLPWYSMTNAMYYLGCNLAIGATFTHIGLWYWRPIVNAVKSFKSRSETDPHYQKMLVYREVPMWVYGGIMLSSFAMAMATIYTGHAELPWWALIVAIVLAIFLFPFVCIINAITGFSTEVQQLAQMLGAVVVPGNPQANMYFTLYGVNACGQGIALARDLKLGQYTKLPPIATLIVQVIGTVVGAILQLIIMKDVINAQRPLLLSTQGSNIWSGQQVQSFNSQAVSWGALAKEFYGHGSPYAIIPYCILIGLAVPLPFYVLHRFFPRAGFNTYVTPVTCWCLGNLSVGINSSIFMTVCLGFFSQFYLRKYKATWFRKYNYLCSAALDGGTQLFVFVATFALFGAGGSTVSMPNWALNPATGNYDYWSLRQK</sequence>
<dbReference type="PANTHER" id="PTHR22601">
    <property type="entry name" value="ISP4 LIKE PROTEIN"/>
    <property type="match status" value="1"/>
</dbReference>
<evidence type="ECO:0000256" key="6">
    <source>
        <dbReference type="ARBA" id="ARBA00022927"/>
    </source>
</evidence>
<dbReference type="AlphaFoldDB" id="A0A2S5BD86"/>
<protein>
    <submittedName>
        <fullName evidence="11">Uncharacterized protein</fullName>
    </submittedName>
</protein>
<reference evidence="11 12" key="1">
    <citation type="journal article" date="2018" name="Front. Microbiol.">
        <title>Prospects for Fungal Bioremediation of Acidic Radioactive Waste Sites: Characterization and Genome Sequence of Rhodotorula taiwanensis MD1149.</title>
        <authorList>
            <person name="Tkavc R."/>
            <person name="Matrosova V.Y."/>
            <person name="Grichenko O.E."/>
            <person name="Gostincar C."/>
            <person name="Volpe R.P."/>
            <person name="Klimenkova P."/>
            <person name="Gaidamakova E.K."/>
            <person name="Zhou C.E."/>
            <person name="Stewart B.J."/>
            <person name="Lyman M.G."/>
            <person name="Malfatti S.A."/>
            <person name="Rubinfeld B."/>
            <person name="Courtot M."/>
            <person name="Singh J."/>
            <person name="Dalgard C.L."/>
            <person name="Hamilton T."/>
            <person name="Frey K.G."/>
            <person name="Gunde-Cimerman N."/>
            <person name="Dugan L."/>
            <person name="Daly M.J."/>
        </authorList>
    </citation>
    <scope>NUCLEOTIDE SEQUENCE [LARGE SCALE GENOMIC DNA]</scope>
    <source>
        <strain evidence="11 12">MD1149</strain>
    </source>
</reference>
<evidence type="ECO:0000256" key="1">
    <source>
        <dbReference type="ARBA" id="ARBA00004141"/>
    </source>
</evidence>
<feature type="transmembrane region" description="Helical" evidence="10">
    <location>
        <begin position="498"/>
        <end position="521"/>
    </location>
</feature>
<dbReference type="InterPro" id="IPR004813">
    <property type="entry name" value="OPT"/>
</dbReference>
<keyword evidence="5" id="KW-0571">Peptide transport</keyword>
<evidence type="ECO:0000256" key="5">
    <source>
        <dbReference type="ARBA" id="ARBA00022856"/>
    </source>
</evidence>
<name>A0A2S5BD86_9BASI</name>
<feature type="transmembrane region" description="Helical" evidence="10">
    <location>
        <begin position="349"/>
        <end position="368"/>
    </location>
</feature>
<feature type="transmembrane region" description="Helical" evidence="10">
    <location>
        <begin position="127"/>
        <end position="146"/>
    </location>
</feature>
<keyword evidence="12" id="KW-1185">Reference proteome</keyword>
<comment type="similarity">
    <text evidence="2">Belongs to the oligopeptide OPT transporter family.</text>
</comment>
<keyword evidence="6" id="KW-0653">Protein transport</keyword>
<dbReference type="GO" id="GO:0015031">
    <property type="term" value="P:protein transport"/>
    <property type="evidence" value="ECO:0007669"/>
    <property type="project" value="UniProtKB-KW"/>
</dbReference>
<accession>A0A2S5BD86</accession>
<feature type="transmembrane region" description="Helical" evidence="10">
    <location>
        <begin position="579"/>
        <end position="599"/>
    </location>
</feature>
<evidence type="ECO:0000256" key="2">
    <source>
        <dbReference type="ARBA" id="ARBA00008807"/>
    </source>
</evidence>
<evidence type="ECO:0000256" key="7">
    <source>
        <dbReference type="ARBA" id="ARBA00022989"/>
    </source>
</evidence>
<gene>
    <name evidence="11" type="ORF">BMF94_2206</name>
</gene>
<feature type="region of interest" description="Disordered" evidence="9">
    <location>
        <begin position="1"/>
        <end position="44"/>
    </location>
</feature>
<organism evidence="11 12">
    <name type="scientific">Rhodotorula taiwanensis</name>
    <dbReference type="NCBI Taxonomy" id="741276"/>
    <lineage>
        <taxon>Eukaryota</taxon>
        <taxon>Fungi</taxon>
        <taxon>Dikarya</taxon>
        <taxon>Basidiomycota</taxon>
        <taxon>Pucciniomycotina</taxon>
        <taxon>Microbotryomycetes</taxon>
        <taxon>Sporidiobolales</taxon>
        <taxon>Sporidiobolaceae</taxon>
        <taxon>Rhodotorula</taxon>
    </lineage>
</organism>
<dbReference type="GO" id="GO:0035673">
    <property type="term" value="F:oligopeptide transmembrane transporter activity"/>
    <property type="evidence" value="ECO:0007669"/>
    <property type="project" value="InterPro"/>
</dbReference>
<evidence type="ECO:0000256" key="8">
    <source>
        <dbReference type="ARBA" id="ARBA00023136"/>
    </source>
</evidence>
<evidence type="ECO:0000256" key="4">
    <source>
        <dbReference type="ARBA" id="ARBA00022692"/>
    </source>
</evidence>
<comment type="subcellular location">
    <subcellularLocation>
        <location evidence="1">Membrane</location>
        <topology evidence="1">Multi-pass membrane protein</topology>
    </subcellularLocation>
</comment>
<dbReference type="NCBIfam" id="TIGR00728">
    <property type="entry name" value="OPT_sfam"/>
    <property type="match status" value="1"/>
</dbReference>
<keyword evidence="7 10" id="KW-1133">Transmembrane helix</keyword>
<keyword evidence="3" id="KW-0813">Transport</keyword>
<comment type="caution">
    <text evidence="11">The sequence shown here is derived from an EMBL/GenBank/DDBJ whole genome shotgun (WGS) entry which is preliminary data.</text>
</comment>